<reference evidence="3" key="1">
    <citation type="submission" date="2021-11" db="EMBL/GenBank/DDBJ databases">
        <authorList>
            <consortium name="Genoscope - CEA"/>
            <person name="William W."/>
        </authorList>
    </citation>
    <scope>NUCLEOTIDE SEQUENCE</scope>
</reference>
<feature type="region of interest" description="Disordered" evidence="1">
    <location>
        <begin position="91"/>
        <end position="136"/>
    </location>
</feature>
<dbReference type="PANTHER" id="PTHR21032">
    <property type="entry name" value="G PATCH DOMAIN-CONTAINING PROTEIN 11"/>
    <property type="match status" value="1"/>
</dbReference>
<comment type="caution">
    <text evidence="3">The sequence shown here is derived from an EMBL/GenBank/DDBJ whole genome shotgun (WGS) entry which is preliminary data.</text>
</comment>
<protein>
    <recommendedName>
        <fullName evidence="2">G-patch domain-containing protein</fullName>
    </recommendedName>
</protein>
<feature type="domain" description="G-patch" evidence="2">
    <location>
        <begin position="131"/>
        <end position="178"/>
    </location>
</feature>
<evidence type="ECO:0000259" key="2">
    <source>
        <dbReference type="PROSITE" id="PS50174"/>
    </source>
</evidence>
<dbReference type="GO" id="GO:0000776">
    <property type="term" value="C:kinetochore"/>
    <property type="evidence" value="ECO:0007669"/>
    <property type="project" value="TreeGrafter"/>
</dbReference>
<dbReference type="GO" id="GO:0003676">
    <property type="term" value="F:nucleic acid binding"/>
    <property type="evidence" value="ECO:0007669"/>
    <property type="project" value="InterPro"/>
</dbReference>
<dbReference type="EMBL" id="CAKKNE010000003">
    <property type="protein sequence ID" value="CAH0371264.1"/>
    <property type="molecule type" value="Genomic_DNA"/>
</dbReference>
<dbReference type="OrthoDB" id="4822at2759"/>
<proteinExistence type="predicted"/>
<dbReference type="AlphaFoldDB" id="A0A8J2SPS2"/>
<dbReference type="PROSITE" id="PS50174">
    <property type="entry name" value="G_PATCH"/>
    <property type="match status" value="1"/>
</dbReference>
<dbReference type="PANTHER" id="PTHR21032:SF0">
    <property type="entry name" value="G PATCH DOMAIN-CONTAINING PROTEIN 11"/>
    <property type="match status" value="1"/>
</dbReference>
<feature type="compositionally biased region" description="Polar residues" evidence="1">
    <location>
        <begin position="8"/>
        <end position="24"/>
    </location>
</feature>
<evidence type="ECO:0000313" key="3">
    <source>
        <dbReference type="EMBL" id="CAH0371264.1"/>
    </source>
</evidence>
<name>A0A8J2SPS2_9STRA</name>
<sequence length="327" mass="35988">MSAHDFRTWQTAGEDNKASAQSNKRAVDSDKGPYAPPPPAQEQPLMYLPGADDPFDPEECKARALGLMAHFRGTPLEKPMRLDEIRAKLGQKPPSEDYMDMEFDAGAPAPAQKADDEASRRQRGLETPLDASNKGFEMLRKMGYEGGGLGRDGAGIEAPLATETRKPRDTQGVGIPQAARRAQLSWEAARRHVEQRERADFAQHNQRRFSDRACLKASRRARSACRDLDERQGLRWTPIWPSDEAHPQRSFADASGAVYAQPGTYLETGQNDGIGGLDEEAPEVALRTAVAYLRDCHGYCLVHGCTLDDGSPDLEAELAELVDDAED</sequence>
<feature type="region of interest" description="Disordered" evidence="1">
    <location>
        <begin position="1"/>
        <end position="59"/>
    </location>
</feature>
<accession>A0A8J2SPS2</accession>
<feature type="compositionally biased region" description="Basic and acidic residues" evidence="1">
    <location>
        <begin position="113"/>
        <end position="124"/>
    </location>
</feature>
<organism evidence="3 4">
    <name type="scientific">Pelagomonas calceolata</name>
    <dbReference type="NCBI Taxonomy" id="35677"/>
    <lineage>
        <taxon>Eukaryota</taxon>
        <taxon>Sar</taxon>
        <taxon>Stramenopiles</taxon>
        <taxon>Ochrophyta</taxon>
        <taxon>Pelagophyceae</taxon>
        <taxon>Pelagomonadales</taxon>
        <taxon>Pelagomonadaceae</taxon>
        <taxon>Pelagomonas</taxon>
    </lineage>
</organism>
<gene>
    <name evidence="3" type="ORF">PECAL_3P11970</name>
</gene>
<dbReference type="Proteomes" id="UP000789595">
    <property type="component" value="Unassembled WGS sequence"/>
</dbReference>
<dbReference type="Pfam" id="PF01585">
    <property type="entry name" value="G-patch"/>
    <property type="match status" value="1"/>
</dbReference>
<dbReference type="InterPro" id="IPR039249">
    <property type="entry name" value="GPATCH11"/>
</dbReference>
<dbReference type="InterPro" id="IPR000467">
    <property type="entry name" value="G_patch_dom"/>
</dbReference>
<keyword evidence="4" id="KW-1185">Reference proteome</keyword>
<dbReference type="SMART" id="SM00443">
    <property type="entry name" value="G_patch"/>
    <property type="match status" value="1"/>
</dbReference>
<evidence type="ECO:0000313" key="4">
    <source>
        <dbReference type="Proteomes" id="UP000789595"/>
    </source>
</evidence>
<evidence type="ECO:0000256" key="1">
    <source>
        <dbReference type="SAM" id="MobiDB-lite"/>
    </source>
</evidence>